<dbReference type="InterPro" id="IPR002182">
    <property type="entry name" value="NB-ARC"/>
</dbReference>
<evidence type="ECO:0000313" key="5">
    <source>
        <dbReference type="Proteomes" id="UP000694864"/>
    </source>
</evidence>
<reference evidence="5" key="1">
    <citation type="journal article" date="2014" name="Nat. Commun.">
        <title>The emerging biofuel crop Camelina sativa retains a highly undifferentiated hexaploid genome structure.</title>
        <authorList>
            <person name="Kagale S."/>
            <person name="Koh C."/>
            <person name="Nixon J."/>
            <person name="Bollina V."/>
            <person name="Clarke W.E."/>
            <person name="Tuteja R."/>
            <person name="Spillane C."/>
            <person name="Robinson S.J."/>
            <person name="Links M.G."/>
            <person name="Clarke C."/>
            <person name="Higgins E.E."/>
            <person name="Huebert T."/>
            <person name="Sharpe A.G."/>
            <person name="Parkin I.A."/>
        </authorList>
    </citation>
    <scope>NUCLEOTIDE SEQUENCE [LARGE SCALE GENOMIC DNA]</scope>
    <source>
        <strain evidence="5">cv. DH55</strain>
    </source>
</reference>
<sequence>MGGVGKTTLARQIFHHETVRRHFSGFALSLRPKNEEQRILEMTVSGLQDELFKLLETEKCLIVLDDMWSSAAWELIHWFLYLAHFPEDYEIQTDTLFNYWVAEGIVAVHNEETTIVDVAEDYLEELVKRSMVLVGKRNTVTSRIESCRLHDTVREVCLFKAKEENFIQFFNAQSLVTNATNAPSPAVSTNRSRRLARFTRQVVHIPNVLKKMKNLKYLMLPDELTNKTKLELSGLRKLETLKNFSLHHSSAKDLIDMTKLRTLWICCASVNPEEEVLPLSLGASLKQLEELMLYNKRNGQAQAVKIDAGAFVSGFVKLNQLGLDIKIYKLRNELQFPSWIRPQDKVRSLKLYLM</sequence>
<feature type="domain" description="Disease resistance protein winged helix" evidence="4">
    <location>
        <begin position="85"/>
        <end position="156"/>
    </location>
</feature>
<organism evidence="5 6">
    <name type="scientific">Camelina sativa</name>
    <name type="common">False flax</name>
    <name type="synonym">Myagrum sativum</name>
    <dbReference type="NCBI Taxonomy" id="90675"/>
    <lineage>
        <taxon>Eukaryota</taxon>
        <taxon>Viridiplantae</taxon>
        <taxon>Streptophyta</taxon>
        <taxon>Embryophyta</taxon>
        <taxon>Tracheophyta</taxon>
        <taxon>Spermatophyta</taxon>
        <taxon>Magnoliopsida</taxon>
        <taxon>eudicotyledons</taxon>
        <taxon>Gunneridae</taxon>
        <taxon>Pentapetalae</taxon>
        <taxon>rosids</taxon>
        <taxon>malvids</taxon>
        <taxon>Brassicales</taxon>
        <taxon>Brassicaceae</taxon>
        <taxon>Camelineae</taxon>
        <taxon>Camelina</taxon>
    </lineage>
</organism>
<dbReference type="InterPro" id="IPR044974">
    <property type="entry name" value="Disease_R_plants"/>
</dbReference>
<evidence type="ECO:0000256" key="1">
    <source>
        <dbReference type="ARBA" id="ARBA00022737"/>
    </source>
</evidence>
<keyword evidence="5" id="KW-1185">Reference proteome</keyword>
<reference evidence="6" key="2">
    <citation type="submission" date="2025-08" db="UniProtKB">
        <authorList>
            <consortium name="RefSeq"/>
        </authorList>
    </citation>
    <scope>IDENTIFICATION</scope>
    <source>
        <tissue evidence="6">Leaf</tissue>
    </source>
</reference>
<dbReference type="InterPro" id="IPR036388">
    <property type="entry name" value="WH-like_DNA-bd_sf"/>
</dbReference>
<dbReference type="Proteomes" id="UP000694864">
    <property type="component" value="Chromosome 6"/>
</dbReference>
<accession>A0ABM1RS27</accession>
<dbReference type="Gene3D" id="3.80.10.10">
    <property type="entry name" value="Ribonuclease Inhibitor"/>
    <property type="match status" value="1"/>
</dbReference>
<dbReference type="InterPro" id="IPR032675">
    <property type="entry name" value="LRR_dom_sf"/>
</dbReference>
<dbReference type="SUPFAM" id="SSF52540">
    <property type="entry name" value="P-loop containing nucleoside triphosphate hydrolases"/>
    <property type="match status" value="1"/>
</dbReference>
<protein>
    <submittedName>
        <fullName evidence="6">Disease resistance protein RPH8A-like</fullName>
    </submittedName>
</protein>
<dbReference type="SUPFAM" id="SSF52047">
    <property type="entry name" value="RNI-like"/>
    <property type="match status" value="1"/>
</dbReference>
<keyword evidence="1" id="KW-0677">Repeat</keyword>
<dbReference type="PANTHER" id="PTHR23155:SF1185">
    <property type="entry name" value="DISEASE RESISTANCE RPP8-LIKE PROTEIN 3-RELATED"/>
    <property type="match status" value="1"/>
</dbReference>
<dbReference type="Pfam" id="PF23559">
    <property type="entry name" value="WHD_DRP"/>
    <property type="match status" value="1"/>
</dbReference>
<dbReference type="RefSeq" id="XP_019101815.1">
    <property type="nucleotide sequence ID" value="XM_019246270.1"/>
</dbReference>
<proteinExistence type="predicted"/>
<evidence type="ECO:0000256" key="2">
    <source>
        <dbReference type="ARBA" id="ARBA00022821"/>
    </source>
</evidence>
<keyword evidence="2" id="KW-0611">Plant defense</keyword>
<dbReference type="InterPro" id="IPR027417">
    <property type="entry name" value="P-loop_NTPase"/>
</dbReference>
<dbReference type="InterPro" id="IPR058922">
    <property type="entry name" value="WHD_DRP"/>
</dbReference>
<dbReference type="PANTHER" id="PTHR23155">
    <property type="entry name" value="DISEASE RESISTANCE PROTEIN RP"/>
    <property type="match status" value="1"/>
</dbReference>
<dbReference type="Gene3D" id="1.10.10.10">
    <property type="entry name" value="Winged helix-like DNA-binding domain superfamily/Winged helix DNA-binding domain"/>
    <property type="match status" value="1"/>
</dbReference>
<name>A0ABM1RS27_CAMSA</name>
<evidence type="ECO:0000259" key="4">
    <source>
        <dbReference type="Pfam" id="PF23559"/>
    </source>
</evidence>
<dbReference type="GeneID" id="109133277"/>
<evidence type="ECO:0000313" key="6">
    <source>
        <dbReference type="RefSeq" id="XP_019101815.1"/>
    </source>
</evidence>
<feature type="domain" description="NB-ARC" evidence="3">
    <location>
        <begin position="36"/>
        <end position="77"/>
    </location>
</feature>
<evidence type="ECO:0000259" key="3">
    <source>
        <dbReference type="Pfam" id="PF00931"/>
    </source>
</evidence>
<dbReference type="Pfam" id="PF00931">
    <property type="entry name" value="NB-ARC"/>
    <property type="match status" value="1"/>
</dbReference>
<gene>
    <name evidence="6" type="primary">LOC109133277</name>
</gene>